<dbReference type="InterPro" id="IPR036005">
    <property type="entry name" value="Creatinase/aminopeptidase-like"/>
</dbReference>
<dbReference type="SUPFAM" id="SSF55920">
    <property type="entry name" value="Creatinase/aminopeptidase"/>
    <property type="match status" value="1"/>
</dbReference>
<comment type="caution">
    <text evidence="8">The sequence shown here is derived from an EMBL/GenBank/DDBJ whole genome shotgun (WGS) entry which is preliminary data.</text>
</comment>
<feature type="domain" description="Creatinase N-terminal" evidence="7">
    <location>
        <begin position="7"/>
        <end position="134"/>
    </location>
</feature>
<evidence type="ECO:0000259" key="7">
    <source>
        <dbReference type="Pfam" id="PF01321"/>
    </source>
</evidence>
<dbReference type="GO" id="GO:0004177">
    <property type="term" value="F:aminopeptidase activity"/>
    <property type="evidence" value="ECO:0007669"/>
    <property type="project" value="UniProtKB-KW"/>
</dbReference>
<dbReference type="Proteomes" id="UP001216907">
    <property type="component" value="Unassembled WGS sequence"/>
</dbReference>
<keyword evidence="4" id="KW-0482">Metalloprotease</keyword>
<keyword evidence="1" id="KW-0645">Protease</keyword>
<evidence type="ECO:0000256" key="4">
    <source>
        <dbReference type="ARBA" id="ARBA00023049"/>
    </source>
</evidence>
<dbReference type="PROSITE" id="PS00491">
    <property type="entry name" value="PROLINE_PEPTIDASE"/>
    <property type="match status" value="1"/>
</dbReference>
<name>A0ABT6FII1_9BACT</name>
<dbReference type="Pfam" id="PF00557">
    <property type="entry name" value="Peptidase_M24"/>
    <property type="match status" value="1"/>
</dbReference>
<dbReference type="InterPro" id="IPR050659">
    <property type="entry name" value="Peptidase_M24B"/>
</dbReference>
<protein>
    <submittedName>
        <fullName evidence="8">Aminopeptidase P family protein</fullName>
        <ecNumber evidence="8">3.4.11.9</ecNumber>
    </submittedName>
</protein>
<dbReference type="SUPFAM" id="SSF53092">
    <property type="entry name" value="Creatinase/prolidase N-terminal domain"/>
    <property type="match status" value="1"/>
</dbReference>
<dbReference type="InterPro" id="IPR000587">
    <property type="entry name" value="Creatinase_N"/>
</dbReference>
<dbReference type="PANTHER" id="PTHR46112">
    <property type="entry name" value="AMINOPEPTIDASE"/>
    <property type="match status" value="1"/>
</dbReference>
<dbReference type="Gene3D" id="3.90.230.10">
    <property type="entry name" value="Creatinase/methionine aminopeptidase superfamily"/>
    <property type="match status" value="1"/>
</dbReference>
<evidence type="ECO:0000256" key="3">
    <source>
        <dbReference type="ARBA" id="ARBA00022801"/>
    </source>
</evidence>
<proteinExistence type="inferred from homology"/>
<evidence type="ECO:0000256" key="1">
    <source>
        <dbReference type="ARBA" id="ARBA00022670"/>
    </source>
</evidence>
<dbReference type="InterPro" id="IPR000994">
    <property type="entry name" value="Pept_M24"/>
</dbReference>
<evidence type="ECO:0000313" key="9">
    <source>
        <dbReference type="Proteomes" id="UP001216907"/>
    </source>
</evidence>
<dbReference type="InterPro" id="IPR001131">
    <property type="entry name" value="Peptidase_M24B_aminopep-P_CS"/>
</dbReference>
<evidence type="ECO:0000256" key="2">
    <source>
        <dbReference type="ARBA" id="ARBA00022723"/>
    </source>
</evidence>
<dbReference type="RefSeq" id="WP_277863586.1">
    <property type="nucleotide sequence ID" value="NZ_JARRAG010000002.1"/>
</dbReference>
<keyword evidence="2 5" id="KW-0479">Metal-binding</keyword>
<evidence type="ECO:0000259" key="6">
    <source>
        <dbReference type="Pfam" id="PF00557"/>
    </source>
</evidence>
<evidence type="ECO:0000313" key="8">
    <source>
        <dbReference type="EMBL" id="MDG3007301.1"/>
    </source>
</evidence>
<dbReference type="CDD" id="cd01092">
    <property type="entry name" value="APP-like"/>
    <property type="match status" value="1"/>
</dbReference>
<comment type="similarity">
    <text evidence="5">Belongs to the peptidase M24B family.</text>
</comment>
<gene>
    <name evidence="8" type="ORF">PZE19_26360</name>
</gene>
<dbReference type="EC" id="3.4.11.9" evidence="8"/>
<dbReference type="Pfam" id="PF01321">
    <property type="entry name" value="Creatinase_N"/>
    <property type="match status" value="1"/>
</dbReference>
<accession>A0ABT6FII1</accession>
<keyword evidence="9" id="KW-1185">Reference proteome</keyword>
<dbReference type="Gene3D" id="3.40.350.10">
    <property type="entry name" value="Creatinase/prolidase N-terminal domain"/>
    <property type="match status" value="1"/>
</dbReference>
<dbReference type="InterPro" id="IPR029149">
    <property type="entry name" value="Creatin/AminoP/Spt16_N"/>
</dbReference>
<dbReference type="PANTHER" id="PTHR46112:SF3">
    <property type="entry name" value="AMINOPEPTIDASE YPDF"/>
    <property type="match status" value="1"/>
</dbReference>
<dbReference type="EMBL" id="JARRAG010000002">
    <property type="protein sequence ID" value="MDG3007301.1"/>
    <property type="molecule type" value="Genomic_DNA"/>
</dbReference>
<reference evidence="8 9" key="1">
    <citation type="submission" date="2023-03" db="EMBL/GenBank/DDBJ databases">
        <title>Paludisphaera mucosa sp. nov. a novel planctomycete from northern fen.</title>
        <authorList>
            <person name="Ivanova A."/>
        </authorList>
    </citation>
    <scope>NUCLEOTIDE SEQUENCE [LARGE SCALE GENOMIC DNA]</scope>
    <source>
        <strain evidence="8 9">Pla2</strain>
    </source>
</reference>
<organism evidence="8 9">
    <name type="scientific">Paludisphaera mucosa</name>
    <dbReference type="NCBI Taxonomy" id="3030827"/>
    <lineage>
        <taxon>Bacteria</taxon>
        <taxon>Pseudomonadati</taxon>
        <taxon>Planctomycetota</taxon>
        <taxon>Planctomycetia</taxon>
        <taxon>Isosphaerales</taxon>
        <taxon>Isosphaeraceae</taxon>
        <taxon>Paludisphaera</taxon>
    </lineage>
</organism>
<evidence type="ECO:0000256" key="5">
    <source>
        <dbReference type="RuleBase" id="RU000590"/>
    </source>
</evidence>
<keyword evidence="8" id="KW-0031">Aminopeptidase</keyword>
<sequence>MDRILRRREALRAELAAKDLAALLVVDPTNVAYLTGFTGDSSSLLVGRDRDLILSDGRFTTQLEQECPGLEAYIRPSVQTMNQAVAHVVAGLGLSSLGFEAAHLSVADWESLKGELKTTSLAATEGLVEKLRSIKDADEVALIREAVAIAQDAFLKLKGELKAGETEKDAADRLESHMRALGATGTSFPTIVAVGKRAALPHARPTAGTRIGDDDFVLIDWGASGRSSYKSDLTRVVVTGNVTPKFEEVYRVVLTAQERAVAAIRPGAKAQDVDAEARSFIEQAGFGRFFDHGLGHGIGMDVHEGPRLRRESPTILEPGMVVTVEPGIYLPDWGGVRIEDDVLVTPDGREVLSSLPKGLDSVKP</sequence>
<feature type="domain" description="Peptidase M24" evidence="6">
    <location>
        <begin position="142"/>
        <end position="346"/>
    </location>
</feature>
<keyword evidence="3 8" id="KW-0378">Hydrolase</keyword>